<name>A0A840RRC0_9BURK</name>
<proteinExistence type="predicted"/>
<reference evidence="1 2" key="1">
    <citation type="submission" date="2020-08" db="EMBL/GenBank/DDBJ databases">
        <title>Genomic Encyclopedia of Type Strains, Phase IV (KMG-IV): sequencing the most valuable type-strain genomes for metagenomic binning, comparative biology and taxonomic classification.</title>
        <authorList>
            <person name="Goeker M."/>
        </authorList>
    </citation>
    <scope>NUCLEOTIDE SEQUENCE [LARGE SCALE GENOMIC DNA]</scope>
    <source>
        <strain evidence="1 2">DSM 23240</strain>
    </source>
</reference>
<evidence type="ECO:0000313" key="1">
    <source>
        <dbReference type="EMBL" id="MBB5200315.1"/>
    </source>
</evidence>
<protein>
    <submittedName>
        <fullName evidence="1">Uncharacterized protein</fullName>
    </submittedName>
</protein>
<dbReference type="AlphaFoldDB" id="A0A840RRC0"/>
<comment type="caution">
    <text evidence="1">The sequence shown here is derived from an EMBL/GenBank/DDBJ whole genome shotgun (WGS) entry which is preliminary data.</text>
</comment>
<evidence type="ECO:0000313" key="2">
    <source>
        <dbReference type="Proteomes" id="UP000571084"/>
    </source>
</evidence>
<organism evidence="1 2">
    <name type="scientific">Glaciimonas immobilis</name>
    <dbReference type="NCBI Taxonomy" id="728004"/>
    <lineage>
        <taxon>Bacteria</taxon>
        <taxon>Pseudomonadati</taxon>
        <taxon>Pseudomonadota</taxon>
        <taxon>Betaproteobacteria</taxon>
        <taxon>Burkholderiales</taxon>
        <taxon>Oxalobacteraceae</taxon>
        <taxon>Glaciimonas</taxon>
    </lineage>
</organism>
<keyword evidence="2" id="KW-1185">Reference proteome</keyword>
<gene>
    <name evidence="1" type="ORF">HNR39_002150</name>
</gene>
<dbReference type="EMBL" id="JACHHQ010000004">
    <property type="protein sequence ID" value="MBB5200315.1"/>
    <property type="molecule type" value="Genomic_DNA"/>
</dbReference>
<sequence length="99" mass="10870">MRLAFTTRADAPKEVCFSEPARYASKARLFLTTNDHIDKLLKNTIDHQGLPKMQLKVTLRPMILARGGDSSAFPKTQGITIAVNVSGAEKVPEGWLSSN</sequence>
<accession>A0A840RRC0</accession>
<dbReference type="RefSeq" id="WP_168051609.1">
    <property type="nucleotide sequence ID" value="NZ_JAAOZT010000001.1"/>
</dbReference>
<dbReference type="Proteomes" id="UP000571084">
    <property type="component" value="Unassembled WGS sequence"/>
</dbReference>